<organism evidence="2">
    <name type="scientific">Solibacter usitatus (strain Ellin6076)</name>
    <dbReference type="NCBI Taxonomy" id="234267"/>
    <lineage>
        <taxon>Bacteria</taxon>
        <taxon>Pseudomonadati</taxon>
        <taxon>Acidobacteriota</taxon>
        <taxon>Terriglobia</taxon>
        <taxon>Bryobacterales</taxon>
        <taxon>Solibacteraceae</taxon>
        <taxon>Candidatus Solibacter</taxon>
    </lineage>
</organism>
<proteinExistence type="predicted"/>
<keyword evidence="2" id="KW-0223">Dioxygenase</keyword>
<dbReference type="InterPro" id="IPR029068">
    <property type="entry name" value="Glyas_Bleomycin-R_OHBP_Dase"/>
</dbReference>
<feature type="domain" description="VOC" evidence="1">
    <location>
        <begin position="8"/>
        <end position="133"/>
    </location>
</feature>
<name>Q01WI3_SOLUE</name>
<dbReference type="InterPro" id="IPR004360">
    <property type="entry name" value="Glyas_Fos-R_dOase_dom"/>
</dbReference>
<dbReference type="PANTHER" id="PTHR21366:SF22">
    <property type="entry name" value="VOC DOMAIN-CONTAINING PROTEIN"/>
    <property type="match status" value="1"/>
</dbReference>
<dbReference type="InterPro" id="IPR050383">
    <property type="entry name" value="GlyoxalaseI/FosfomycinResist"/>
</dbReference>
<dbReference type="PROSITE" id="PS51819">
    <property type="entry name" value="VOC"/>
    <property type="match status" value="1"/>
</dbReference>
<evidence type="ECO:0000313" key="2">
    <source>
        <dbReference type="EMBL" id="ABJ85982.1"/>
    </source>
</evidence>
<dbReference type="eggNOG" id="COG0346">
    <property type="taxonomic scope" value="Bacteria"/>
</dbReference>
<dbReference type="GO" id="GO:0051213">
    <property type="term" value="F:dioxygenase activity"/>
    <property type="evidence" value="ECO:0007669"/>
    <property type="project" value="UniProtKB-KW"/>
</dbReference>
<reference evidence="2" key="1">
    <citation type="submission" date="2006-10" db="EMBL/GenBank/DDBJ databases">
        <title>Complete sequence of Solibacter usitatus Ellin6076.</title>
        <authorList>
            <consortium name="US DOE Joint Genome Institute"/>
            <person name="Copeland A."/>
            <person name="Lucas S."/>
            <person name="Lapidus A."/>
            <person name="Barry K."/>
            <person name="Detter J.C."/>
            <person name="Glavina del Rio T."/>
            <person name="Hammon N."/>
            <person name="Israni S."/>
            <person name="Dalin E."/>
            <person name="Tice H."/>
            <person name="Pitluck S."/>
            <person name="Thompson L.S."/>
            <person name="Brettin T."/>
            <person name="Bruce D."/>
            <person name="Han C."/>
            <person name="Tapia R."/>
            <person name="Gilna P."/>
            <person name="Schmutz J."/>
            <person name="Larimer F."/>
            <person name="Land M."/>
            <person name="Hauser L."/>
            <person name="Kyrpides N."/>
            <person name="Mikhailova N."/>
            <person name="Janssen P.H."/>
            <person name="Kuske C.R."/>
            <person name="Richardson P."/>
        </authorList>
    </citation>
    <scope>NUCLEOTIDE SEQUENCE</scope>
    <source>
        <strain evidence="2">Ellin6076</strain>
    </source>
</reference>
<dbReference type="EMBL" id="CP000473">
    <property type="protein sequence ID" value="ABJ85982.1"/>
    <property type="molecule type" value="Genomic_DNA"/>
</dbReference>
<dbReference type="KEGG" id="sus:Acid_5026"/>
<gene>
    <name evidence="2" type="ordered locus">Acid_5026</name>
</gene>
<evidence type="ECO:0000259" key="1">
    <source>
        <dbReference type="PROSITE" id="PS51819"/>
    </source>
</evidence>
<dbReference type="Pfam" id="PF00903">
    <property type="entry name" value="Glyoxalase"/>
    <property type="match status" value="1"/>
</dbReference>
<accession>Q01WI3</accession>
<dbReference type="PANTHER" id="PTHR21366">
    <property type="entry name" value="GLYOXALASE FAMILY PROTEIN"/>
    <property type="match status" value="1"/>
</dbReference>
<sequence length="139" mass="15178">MTMPALNGVKETCLHVEDLARSRQFYETVMGFTAAAWDDHFCAYDAGGQTMLLLFVRGKSAAPKVLPGGVIPPHDGSGRLHVGFAIGVEELPEWAAHLSSHGVKIESAMEWPRGGKSLYFRDPDGHLLEVLTPGVWSIY</sequence>
<dbReference type="InParanoid" id="Q01WI3"/>
<dbReference type="STRING" id="234267.Acid_5026"/>
<keyword evidence="2" id="KW-0560">Oxidoreductase</keyword>
<dbReference type="Gene3D" id="3.10.180.10">
    <property type="entry name" value="2,3-Dihydroxybiphenyl 1,2-Dioxygenase, domain 1"/>
    <property type="match status" value="1"/>
</dbReference>
<dbReference type="AlphaFoldDB" id="Q01WI3"/>
<dbReference type="InterPro" id="IPR037523">
    <property type="entry name" value="VOC_core"/>
</dbReference>
<dbReference type="SUPFAM" id="SSF54593">
    <property type="entry name" value="Glyoxalase/Bleomycin resistance protein/Dihydroxybiphenyl dioxygenase"/>
    <property type="match status" value="1"/>
</dbReference>
<protein>
    <submittedName>
        <fullName evidence="2">Glyoxalase/bleomycin resistance protein/dioxygenase</fullName>
    </submittedName>
</protein>
<dbReference type="HOGENOM" id="CLU_099500_2_0_0"/>